<dbReference type="Proteomes" id="UP000262882">
    <property type="component" value="Unassembled WGS sequence"/>
</dbReference>
<proteinExistence type="predicted"/>
<name>A0A372GHI9_9ACTN</name>
<keyword evidence="2" id="KW-1185">Reference proteome</keyword>
<reference evidence="1 2" key="1">
    <citation type="submission" date="2018-08" db="EMBL/GenBank/DDBJ databases">
        <title>Actinomadura spongicola sp. nov., isolated from marine sponge Leucetta chagosensis.</title>
        <authorList>
            <person name="Li L."/>
            <person name="Lin H.W."/>
        </authorList>
    </citation>
    <scope>NUCLEOTIDE SEQUENCE [LARGE SCALE GENOMIC DNA]</scope>
    <source>
        <strain evidence="1 2">LHW52907</strain>
    </source>
</reference>
<sequence>MNGPQPLRSGAYFRQVALGGGGRGRGVARQAVRGDPDLPVGAELRMFDVATAAVRSAARKARYAARSVD</sequence>
<gene>
    <name evidence="1" type="ORF">D0T12_13410</name>
</gene>
<protein>
    <submittedName>
        <fullName evidence="1">Uncharacterized protein</fullName>
    </submittedName>
</protein>
<comment type="caution">
    <text evidence="1">The sequence shown here is derived from an EMBL/GenBank/DDBJ whole genome shotgun (WGS) entry which is preliminary data.</text>
</comment>
<dbReference type="EMBL" id="QVNQ01000004">
    <property type="protein sequence ID" value="RFS84553.1"/>
    <property type="molecule type" value="Genomic_DNA"/>
</dbReference>
<evidence type="ECO:0000313" key="1">
    <source>
        <dbReference type="EMBL" id="RFS84553.1"/>
    </source>
</evidence>
<evidence type="ECO:0000313" key="2">
    <source>
        <dbReference type="Proteomes" id="UP000262882"/>
    </source>
</evidence>
<organism evidence="1 2">
    <name type="scientific">Actinomadura spongiicola</name>
    <dbReference type="NCBI Taxonomy" id="2303421"/>
    <lineage>
        <taxon>Bacteria</taxon>
        <taxon>Bacillati</taxon>
        <taxon>Actinomycetota</taxon>
        <taxon>Actinomycetes</taxon>
        <taxon>Streptosporangiales</taxon>
        <taxon>Thermomonosporaceae</taxon>
        <taxon>Actinomadura</taxon>
    </lineage>
</organism>
<dbReference type="AlphaFoldDB" id="A0A372GHI9"/>
<accession>A0A372GHI9</accession>